<evidence type="ECO:0000313" key="3">
    <source>
        <dbReference type="Proteomes" id="UP000027002"/>
    </source>
</evidence>
<name>A0A8E5MIG1_USTVR</name>
<feature type="region of interest" description="Disordered" evidence="1">
    <location>
        <begin position="1"/>
        <end position="59"/>
    </location>
</feature>
<sequence>MTDASVSGDSVAQSTRDESAVNLRSNRDATTSTSACQSSGREEGGGADANQNDPPTESAVSKLGIFQQRAKRLGEKYGLVIEPSDSLRLTPNETAHRVDKPIRMRIRRTCHQCNTTFSARRECSKCRHVRCDKCPQFPPRKAEPDRLAGLEEPEPAVKASREDPSVAADVCWRHQRVQRKRASKTGGQDLVHRRPRQRVRRMCHECETLFGSGSKNCAFCGHVRCTDCPRDPPKKGKYPFGYPGDAFGPATEAHFECNACETLYPLEAVDGTPCQNCGLQKSAAAPRAAPRKIQPLPDLDLAATIAATSERLRTSSS</sequence>
<dbReference type="RefSeq" id="XP_042998364.1">
    <property type="nucleotide sequence ID" value="XM_043142430.1"/>
</dbReference>
<dbReference type="InterPro" id="IPR011011">
    <property type="entry name" value="Znf_FYVE_PHD"/>
</dbReference>
<dbReference type="AlphaFoldDB" id="A0A8E5MIG1"/>
<dbReference type="OrthoDB" id="5370011at2759"/>
<feature type="compositionally biased region" description="Polar residues" evidence="1">
    <location>
        <begin position="49"/>
        <end position="59"/>
    </location>
</feature>
<evidence type="ECO:0000256" key="1">
    <source>
        <dbReference type="SAM" id="MobiDB-lite"/>
    </source>
</evidence>
<dbReference type="KEGG" id="uvi:66065710"/>
<gene>
    <name evidence="2" type="ORF">UV8b_04932</name>
</gene>
<dbReference type="EMBL" id="CP072756">
    <property type="protein sequence ID" value="QUC20691.1"/>
    <property type="molecule type" value="Genomic_DNA"/>
</dbReference>
<keyword evidence="3" id="KW-1185">Reference proteome</keyword>
<dbReference type="SUPFAM" id="SSF57903">
    <property type="entry name" value="FYVE/PHD zinc finger"/>
    <property type="match status" value="1"/>
</dbReference>
<feature type="compositionally biased region" description="Polar residues" evidence="1">
    <location>
        <begin position="1"/>
        <end position="14"/>
    </location>
</feature>
<protein>
    <submittedName>
        <fullName evidence="2">Uncharacterized protein</fullName>
    </submittedName>
</protein>
<feature type="compositionally biased region" description="Polar residues" evidence="1">
    <location>
        <begin position="22"/>
        <end position="39"/>
    </location>
</feature>
<dbReference type="Proteomes" id="UP000027002">
    <property type="component" value="Chromosome 4"/>
</dbReference>
<organism evidence="2 3">
    <name type="scientific">Ustilaginoidea virens</name>
    <name type="common">Rice false smut fungus</name>
    <name type="synonym">Villosiclava virens</name>
    <dbReference type="NCBI Taxonomy" id="1159556"/>
    <lineage>
        <taxon>Eukaryota</taxon>
        <taxon>Fungi</taxon>
        <taxon>Dikarya</taxon>
        <taxon>Ascomycota</taxon>
        <taxon>Pezizomycotina</taxon>
        <taxon>Sordariomycetes</taxon>
        <taxon>Hypocreomycetidae</taxon>
        <taxon>Hypocreales</taxon>
        <taxon>Clavicipitaceae</taxon>
        <taxon>Ustilaginoidea</taxon>
    </lineage>
</organism>
<evidence type="ECO:0000313" key="2">
    <source>
        <dbReference type="EMBL" id="QUC20691.1"/>
    </source>
</evidence>
<accession>A0A8E5MIG1</accession>
<reference evidence="2" key="1">
    <citation type="submission" date="2020-03" db="EMBL/GenBank/DDBJ databases">
        <title>A mixture of massive structural variations and highly conserved coding sequences in Ustilaginoidea virens genome.</title>
        <authorList>
            <person name="Zhang K."/>
            <person name="Zhao Z."/>
            <person name="Zhang Z."/>
            <person name="Li Y."/>
            <person name="Hsiang T."/>
            <person name="Sun W."/>
        </authorList>
    </citation>
    <scope>NUCLEOTIDE SEQUENCE</scope>
    <source>
        <strain evidence="2">UV-8b</strain>
    </source>
</reference>
<dbReference type="GeneID" id="66065710"/>
<proteinExistence type="predicted"/>